<dbReference type="InterPro" id="IPR021441">
    <property type="entry name" value="DUF3090"/>
</dbReference>
<dbReference type="RefSeq" id="WP_095688147.1">
    <property type="nucleotide sequence ID" value="NZ_CP016779.1"/>
</dbReference>
<dbReference type="NCBIfam" id="TIGR03847">
    <property type="entry name" value="conserved hypothetical protein"/>
    <property type="match status" value="1"/>
</dbReference>
<proteinExistence type="predicted"/>
<accession>A0A249L496</accession>
<dbReference type="Pfam" id="PF11290">
    <property type="entry name" value="DUF3090"/>
    <property type="match status" value="1"/>
</dbReference>
<keyword evidence="2" id="KW-1185">Reference proteome</keyword>
<dbReference type="Proteomes" id="UP000217210">
    <property type="component" value="Chromosome"/>
</dbReference>
<sequence length="179" mass="19794">MPRIIYRHQPATRFIVSAIGDPGERQFFIQVKSADGINSVTLEKSQVIALTQRFEDLIRELRRGKLVSPADLSAVADVDDLPMELPIDEDFQVGIISITWENDLVVVNIQAISQDDDLILDDLDSGPDLLVATLKINQVKGFCERAKTIVSAGRPACPFCGLPIDPLGHLCPRANGYRR</sequence>
<evidence type="ECO:0000313" key="2">
    <source>
        <dbReference type="Proteomes" id="UP000217210"/>
    </source>
</evidence>
<organism evidence="1 2">
    <name type="scientific">Candidatus Nanopelagicus abundans</name>
    <dbReference type="NCBI Taxonomy" id="1884916"/>
    <lineage>
        <taxon>Bacteria</taxon>
        <taxon>Bacillati</taxon>
        <taxon>Actinomycetota</taxon>
        <taxon>Actinomycetes</taxon>
        <taxon>Candidatus Nanopelagicales</taxon>
        <taxon>Candidatus Nanopelagicaceae</taxon>
        <taxon>Candidatus Nanopelagicus</taxon>
    </lineage>
</organism>
<dbReference type="KEGG" id="nab:B1sIIB91_02970"/>
<dbReference type="AlphaFoldDB" id="A0A249L496"/>
<gene>
    <name evidence="1" type="ORF">B1sIIB91_02970</name>
</gene>
<dbReference type="OrthoDB" id="156387at2"/>
<evidence type="ECO:0000313" key="1">
    <source>
        <dbReference type="EMBL" id="ASY23873.1"/>
    </source>
</evidence>
<dbReference type="EMBL" id="CP016779">
    <property type="protein sequence ID" value="ASY23873.1"/>
    <property type="molecule type" value="Genomic_DNA"/>
</dbReference>
<reference evidence="1 2" key="1">
    <citation type="submission" date="2016-07" db="EMBL/GenBank/DDBJ databases">
        <title>High microdiversification within the ubiquitous acI lineage of Actinobacteria.</title>
        <authorList>
            <person name="Neuenschwander S.M."/>
            <person name="Salcher M."/>
            <person name="Ghai R."/>
            <person name="Pernthaler J."/>
        </authorList>
    </citation>
    <scope>NUCLEOTIDE SEQUENCE [LARGE SCALE GENOMIC DNA]</scope>
    <source>
        <strain evidence="1">MMS-IIB-91</strain>
    </source>
</reference>
<name>A0A249L496_9ACTN</name>
<protein>
    <submittedName>
        <fullName evidence="1">TIGR03847 family protein</fullName>
    </submittedName>
</protein>